<evidence type="ECO:0000256" key="1">
    <source>
        <dbReference type="SAM" id="Phobius"/>
    </source>
</evidence>
<organism evidence="2 3">
    <name type="scientific">Roseivirga misakiensis</name>
    <dbReference type="NCBI Taxonomy" id="1563681"/>
    <lineage>
        <taxon>Bacteria</taxon>
        <taxon>Pseudomonadati</taxon>
        <taxon>Bacteroidota</taxon>
        <taxon>Cytophagia</taxon>
        <taxon>Cytophagales</taxon>
        <taxon>Roseivirgaceae</taxon>
        <taxon>Roseivirga</taxon>
    </lineage>
</organism>
<reference evidence="2 3" key="1">
    <citation type="submission" date="2016-08" db="EMBL/GenBank/DDBJ databases">
        <title>Draft genome of Fabibacter sp. strain SK-8.</title>
        <authorList>
            <person name="Wong S.-K."/>
            <person name="Hamasaki K."/>
            <person name="Yoshizawa S."/>
        </authorList>
    </citation>
    <scope>NUCLEOTIDE SEQUENCE [LARGE SCALE GENOMIC DNA]</scope>
    <source>
        <strain evidence="2 3">SK-8</strain>
    </source>
</reference>
<accession>A0A1E5SZI0</accession>
<evidence type="ECO:0000313" key="3">
    <source>
        <dbReference type="Proteomes" id="UP000095552"/>
    </source>
</evidence>
<keyword evidence="1" id="KW-0472">Membrane</keyword>
<gene>
    <name evidence="2" type="ORF">BFP71_13790</name>
</gene>
<feature type="transmembrane region" description="Helical" evidence="1">
    <location>
        <begin position="7"/>
        <end position="27"/>
    </location>
</feature>
<proteinExistence type="predicted"/>
<keyword evidence="1" id="KW-1133">Transmembrane helix</keyword>
<dbReference type="STRING" id="1563681.BFP71_13790"/>
<protein>
    <submittedName>
        <fullName evidence="2">Uncharacterized protein</fullName>
    </submittedName>
</protein>
<feature type="transmembrane region" description="Helical" evidence="1">
    <location>
        <begin position="57"/>
        <end position="78"/>
    </location>
</feature>
<dbReference type="AlphaFoldDB" id="A0A1E5SZI0"/>
<keyword evidence="3" id="KW-1185">Reference proteome</keyword>
<dbReference type="RefSeq" id="WP_069836039.1">
    <property type="nucleotide sequence ID" value="NZ_MDGQ01000005.1"/>
</dbReference>
<evidence type="ECO:0000313" key="2">
    <source>
        <dbReference type="EMBL" id="OEK04534.1"/>
    </source>
</evidence>
<comment type="caution">
    <text evidence="2">The sequence shown here is derived from an EMBL/GenBank/DDBJ whole genome shotgun (WGS) entry which is preliminary data.</text>
</comment>
<name>A0A1E5SZI0_9BACT</name>
<dbReference type="EMBL" id="MDGQ01000005">
    <property type="protein sequence ID" value="OEK04534.1"/>
    <property type="molecule type" value="Genomic_DNA"/>
</dbReference>
<keyword evidence="1" id="KW-0812">Transmembrane</keyword>
<dbReference type="Proteomes" id="UP000095552">
    <property type="component" value="Unassembled WGS sequence"/>
</dbReference>
<sequence length="96" mass="10867">MKDKLVAYLPSILSIFVAGLLTGNFMYNTDRSELAALEGLTFEEKYNYLMEGQVNSLNYDIFIGIILIGLIVGFHKLLKWGFTALFNELSKIRPAE</sequence>